<evidence type="ECO:0000256" key="7">
    <source>
        <dbReference type="ARBA" id="ARBA00023033"/>
    </source>
</evidence>
<evidence type="ECO:0000256" key="4">
    <source>
        <dbReference type="ARBA" id="ARBA00022630"/>
    </source>
</evidence>
<dbReference type="Proteomes" id="UP001221686">
    <property type="component" value="Unassembled WGS sequence"/>
</dbReference>
<evidence type="ECO:0000313" key="11">
    <source>
        <dbReference type="Proteomes" id="UP001221686"/>
    </source>
</evidence>
<evidence type="ECO:0000256" key="2">
    <source>
        <dbReference type="ARBA" id="ARBA00009881"/>
    </source>
</evidence>
<evidence type="ECO:0000256" key="9">
    <source>
        <dbReference type="ARBA" id="ARBA00049401"/>
    </source>
</evidence>
<keyword evidence="7 10" id="KW-0503">Monooxygenase</keyword>
<sequence length="345" mass="35314">MTHGRAQALPSRWPIVQAPMAGGPDTPELAAAVTNAGGLGSLGCAYMTAREIEAAATKLRSLTTQPFALNLFVRADAPDEPAAAARVSPILAGFRRELGLPAEAPPGRPAPEFAEQLEAVLRVRPAAFSFTFGAPTRAQIEALQARSIAVIGTATTVEEAELLASLGVDAVCAQGSEAGGHRGTFLGSFTDALVGTITLVPQIAARVQVPVIAAGGIMDGRAIRAMLGLGAAGVQLGTAFMTCPEAGTGAAHRAALATAARTVVTRAFSGRPARGIRNRFSDAFAAVEAAPFPQQQGLTRDIRAAAAAQGRTEIMQMWAGQGAPLGRPLPAAELMALLIAEAELT</sequence>
<keyword evidence="4" id="KW-0285">Flavoprotein</keyword>
<dbReference type="RefSeq" id="WP_272087531.1">
    <property type="nucleotide sequence ID" value="NZ_JAQNDL010000002.1"/>
</dbReference>
<evidence type="ECO:0000256" key="5">
    <source>
        <dbReference type="ARBA" id="ARBA00022643"/>
    </source>
</evidence>
<accession>A0ABT5E131</accession>
<organism evidence="10 11">
    <name type="scientific">Nannocystis bainbridge</name>
    <dbReference type="NCBI Taxonomy" id="2995303"/>
    <lineage>
        <taxon>Bacteria</taxon>
        <taxon>Pseudomonadati</taxon>
        <taxon>Myxococcota</taxon>
        <taxon>Polyangia</taxon>
        <taxon>Nannocystales</taxon>
        <taxon>Nannocystaceae</taxon>
        <taxon>Nannocystis</taxon>
    </lineage>
</organism>
<evidence type="ECO:0000256" key="3">
    <source>
        <dbReference type="ARBA" id="ARBA00022575"/>
    </source>
</evidence>
<comment type="cofactor">
    <cofactor evidence="1">
        <name>FMN</name>
        <dbReference type="ChEBI" id="CHEBI:58210"/>
    </cofactor>
</comment>
<dbReference type="EMBL" id="JAQNDL010000002">
    <property type="protein sequence ID" value="MDC0719019.1"/>
    <property type="molecule type" value="Genomic_DNA"/>
</dbReference>
<dbReference type="PANTHER" id="PTHR42747:SF3">
    <property type="entry name" value="NITRONATE MONOOXYGENASE-RELATED"/>
    <property type="match status" value="1"/>
</dbReference>
<evidence type="ECO:0000256" key="1">
    <source>
        <dbReference type="ARBA" id="ARBA00001917"/>
    </source>
</evidence>
<keyword evidence="6" id="KW-0560">Oxidoreductase</keyword>
<keyword evidence="3" id="KW-0216">Detoxification</keyword>
<dbReference type="PANTHER" id="PTHR42747">
    <property type="entry name" value="NITRONATE MONOOXYGENASE-RELATED"/>
    <property type="match status" value="1"/>
</dbReference>
<comment type="similarity">
    <text evidence="2">Belongs to the nitronate monooxygenase family. NMO class I subfamily.</text>
</comment>
<dbReference type="InterPro" id="IPR004136">
    <property type="entry name" value="NMO"/>
</dbReference>
<keyword evidence="11" id="KW-1185">Reference proteome</keyword>
<dbReference type="InterPro" id="IPR013785">
    <property type="entry name" value="Aldolase_TIM"/>
</dbReference>
<dbReference type="SUPFAM" id="SSF51412">
    <property type="entry name" value="Inosine monophosphate dehydrogenase (IMPDH)"/>
    <property type="match status" value="1"/>
</dbReference>
<evidence type="ECO:0000256" key="6">
    <source>
        <dbReference type="ARBA" id="ARBA00023002"/>
    </source>
</evidence>
<comment type="catalytic activity">
    <reaction evidence="9">
        <text>3 propionate 3-nitronate + 3 O2 + H2O = 3 3-oxopropanoate + 2 nitrate + nitrite + H2O2 + 3 H(+)</text>
        <dbReference type="Rhea" id="RHEA:57332"/>
        <dbReference type="ChEBI" id="CHEBI:15377"/>
        <dbReference type="ChEBI" id="CHEBI:15378"/>
        <dbReference type="ChEBI" id="CHEBI:15379"/>
        <dbReference type="ChEBI" id="CHEBI:16240"/>
        <dbReference type="ChEBI" id="CHEBI:16301"/>
        <dbReference type="ChEBI" id="CHEBI:17632"/>
        <dbReference type="ChEBI" id="CHEBI:33190"/>
        <dbReference type="ChEBI" id="CHEBI:136067"/>
    </reaction>
</comment>
<keyword evidence="5" id="KW-0288">FMN</keyword>
<proteinExistence type="inferred from homology"/>
<dbReference type="GO" id="GO:0004497">
    <property type="term" value="F:monooxygenase activity"/>
    <property type="evidence" value="ECO:0007669"/>
    <property type="project" value="UniProtKB-KW"/>
</dbReference>
<dbReference type="Gene3D" id="3.20.20.70">
    <property type="entry name" value="Aldolase class I"/>
    <property type="match status" value="1"/>
</dbReference>
<gene>
    <name evidence="10" type="ORF">POL25_19095</name>
</gene>
<name>A0ABT5E131_9BACT</name>
<reference evidence="10 11" key="1">
    <citation type="submission" date="2022-11" db="EMBL/GenBank/DDBJ databases">
        <title>Minimal conservation of predation-associated metabolite biosynthetic gene clusters underscores biosynthetic potential of Myxococcota including descriptions for ten novel species: Archangium lansinium sp. nov., Myxococcus landrumus sp. nov., Nannocystis bai.</title>
        <authorList>
            <person name="Ahearne A."/>
            <person name="Stevens C."/>
            <person name="Dowd S."/>
        </authorList>
    </citation>
    <scope>NUCLEOTIDE SEQUENCE [LARGE SCALE GENOMIC DNA]</scope>
    <source>
        <strain evidence="10 11">BB15-2</strain>
    </source>
</reference>
<dbReference type="Pfam" id="PF03060">
    <property type="entry name" value="NMO"/>
    <property type="match status" value="1"/>
</dbReference>
<evidence type="ECO:0000313" key="10">
    <source>
        <dbReference type="EMBL" id="MDC0719019.1"/>
    </source>
</evidence>
<dbReference type="CDD" id="cd04730">
    <property type="entry name" value="NPD_like"/>
    <property type="match status" value="1"/>
</dbReference>
<evidence type="ECO:0000256" key="8">
    <source>
        <dbReference type="ARBA" id="ARBA00031155"/>
    </source>
</evidence>
<comment type="caution">
    <text evidence="10">The sequence shown here is derived from an EMBL/GenBank/DDBJ whole genome shotgun (WGS) entry which is preliminary data.</text>
</comment>
<protein>
    <recommendedName>
        <fullName evidence="8">Propionate 3-nitronate monooxygenase</fullName>
    </recommendedName>
</protein>